<evidence type="ECO:0000256" key="1">
    <source>
        <dbReference type="ARBA" id="ARBA00004906"/>
    </source>
</evidence>
<evidence type="ECO:0000256" key="8">
    <source>
        <dbReference type="ARBA" id="ARBA00023163"/>
    </source>
</evidence>
<dbReference type="EMBL" id="JASCZI010000010">
    <property type="protein sequence ID" value="MED6106467.1"/>
    <property type="molecule type" value="Genomic_DNA"/>
</dbReference>
<dbReference type="SMART" id="SM00512">
    <property type="entry name" value="Skp1"/>
    <property type="match status" value="1"/>
</dbReference>
<keyword evidence="7" id="KW-0010">Activator</keyword>
<dbReference type="Pfam" id="PF00888">
    <property type="entry name" value="Cullin"/>
    <property type="match status" value="1"/>
</dbReference>
<dbReference type="SUPFAM" id="SSF81382">
    <property type="entry name" value="Skp1 dimerisation domain-like"/>
    <property type="match status" value="1"/>
</dbReference>
<dbReference type="SUPFAM" id="SSF74788">
    <property type="entry name" value="Cullin repeat-like"/>
    <property type="match status" value="1"/>
</dbReference>
<dbReference type="PRINTS" id="PR00615">
    <property type="entry name" value="CCAATSUBUNTA"/>
</dbReference>
<evidence type="ECO:0000256" key="7">
    <source>
        <dbReference type="ARBA" id="ARBA00023159"/>
    </source>
</evidence>
<evidence type="ECO:0000259" key="12">
    <source>
        <dbReference type="Pfam" id="PF03931"/>
    </source>
</evidence>
<dbReference type="InterPro" id="IPR036296">
    <property type="entry name" value="SKP1-like_dim_sf"/>
</dbReference>
<dbReference type="CDD" id="cd22907">
    <property type="entry name" value="HFD_NFYB"/>
    <property type="match status" value="1"/>
</dbReference>
<evidence type="ECO:0000259" key="9">
    <source>
        <dbReference type="Pfam" id="PF00808"/>
    </source>
</evidence>
<protein>
    <recommendedName>
        <fullName evidence="15">Transcription factor CBF/NF-Y/archaeal histone domain-containing protein</fullName>
    </recommendedName>
</protein>
<dbReference type="InterPro" id="IPR027113">
    <property type="entry name" value="Transc_fact_NFYB/HAP3"/>
</dbReference>
<evidence type="ECO:0000259" key="11">
    <source>
        <dbReference type="Pfam" id="PF01466"/>
    </source>
</evidence>
<dbReference type="Gene3D" id="1.10.20.10">
    <property type="entry name" value="Histone, subunit A"/>
    <property type="match status" value="1"/>
</dbReference>
<comment type="similarity">
    <text evidence="3">Belongs to the NFYB/HAP3 subunit family.</text>
</comment>
<evidence type="ECO:0000313" key="13">
    <source>
        <dbReference type="EMBL" id="MED6106467.1"/>
    </source>
</evidence>
<keyword evidence="8" id="KW-0804">Transcription</keyword>
<dbReference type="SUPFAM" id="SSF54695">
    <property type="entry name" value="POZ domain"/>
    <property type="match status" value="1"/>
</dbReference>
<dbReference type="InterPro" id="IPR009072">
    <property type="entry name" value="Histone-fold"/>
</dbReference>
<evidence type="ECO:0000259" key="10">
    <source>
        <dbReference type="Pfam" id="PF00888"/>
    </source>
</evidence>
<organism evidence="13 14">
    <name type="scientific">Stylosanthes scabra</name>
    <dbReference type="NCBI Taxonomy" id="79078"/>
    <lineage>
        <taxon>Eukaryota</taxon>
        <taxon>Viridiplantae</taxon>
        <taxon>Streptophyta</taxon>
        <taxon>Embryophyta</taxon>
        <taxon>Tracheophyta</taxon>
        <taxon>Spermatophyta</taxon>
        <taxon>Magnoliopsida</taxon>
        <taxon>eudicotyledons</taxon>
        <taxon>Gunneridae</taxon>
        <taxon>Pentapetalae</taxon>
        <taxon>rosids</taxon>
        <taxon>fabids</taxon>
        <taxon>Fabales</taxon>
        <taxon>Fabaceae</taxon>
        <taxon>Papilionoideae</taxon>
        <taxon>50 kb inversion clade</taxon>
        <taxon>dalbergioids sensu lato</taxon>
        <taxon>Dalbergieae</taxon>
        <taxon>Pterocarpus clade</taxon>
        <taxon>Stylosanthes</taxon>
    </lineage>
</organism>
<dbReference type="InterPro" id="IPR016159">
    <property type="entry name" value="Cullin_repeat-like_dom_sf"/>
</dbReference>
<evidence type="ECO:0000256" key="3">
    <source>
        <dbReference type="ARBA" id="ARBA00009053"/>
    </source>
</evidence>
<feature type="domain" description="SKP1 component dimerisation" evidence="11">
    <location>
        <begin position="396"/>
        <end position="441"/>
    </location>
</feature>
<feature type="domain" description="Cullin N-terminal" evidence="10">
    <location>
        <begin position="103"/>
        <end position="289"/>
    </location>
</feature>
<keyword evidence="5" id="KW-0805">Transcription regulation</keyword>
<dbReference type="InterPro" id="IPR003958">
    <property type="entry name" value="CBFA_NFYB_domain"/>
</dbReference>
<reference evidence="13 14" key="1">
    <citation type="journal article" date="2023" name="Plants (Basel)">
        <title>Bridging the Gap: Combining Genomics and Transcriptomics Approaches to Understand Stylosanthes scabra, an Orphan Legume from the Brazilian Caatinga.</title>
        <authorList>
            <person name="Ferreira-Neto J.R.C."/>
            <person name="da Silva M.D."/>
            <person name="Binneck E."/>
            <person name="de Melo N.F."/>
            <person name="da Silva R.H."/>
            <person name="de Melo A.L.T.M."/>
            <person name="Pandolfi V."/>
            <person name="Bustamante F.O."/>
            <person name="Brasileiro-Vidal A.C."/>
            <person name="Benko-Iseppon A.M."/>
        </authorList>
    </citation>
    <scope>NUCLEOTIDE SEQUENCE [LARGE SCALE GENOMIC DNA]</scope>
    <source>
        <tissue evidence="13">Leaves</tissue>
    </source>
</reference>
<dbReference type="PANTHER" id="PTHR11064">
    <property type="entry name" value="CCAAT-BINDING TRANSCRIPTION FACTOR-RELATED"/>
    <property type="match status" value="1"/>
</dbReference>
<proteinExistence type="inferred from homology"/>
<dbReference type="Proteomes" id="UP001341840">
    <property type="component" value="Unassembled WGS sequence"/>
</dbReference>
<keyword evidence="14" id="KW-1185">Reference proteome</keyword>
<evidence type="ECO:0000256" key="5">
    <source>
        <dbReference type="ARBA" id="ARBA00023015"/>
    </source>
</evidence>
<dbReference type="InterPro" id="IPR001373">
    <property type="entry name" value="Cullin_N"/>
</dbReference>
<dbReference type="Gene3D" id="3.30.710.10">
    <property type="entry name" value="Potassium Channel Kv1.1, Chain A"/>
    <property type="match status" value="1"/>
</dbReference>
<gene>
    <name evidence="13" type="ORF">PIB30_005101</name>
</gene>
<comment type="caution">
    <text evidence="13">The sequence shown here is derived from an EMBL/GenBank/DDBJ whole genome shotgun (WGS) entry which is preliminary data.</text>
</comment>
<comment type="pathway">
    <text evidence="1">Protein modification; protein ubiquitination.</text>
</comment>
<evidence type="ECO:0008006" key="15">
    <source>
        <dbReference type="Google" id="ProtNLM"/>
    </source>
</evidence>
<evidence type="ECO:0000256" key="2">
    <source>
        <dbReference type="ARBA" id="ARBA00006019"/>
    </source>
</evidence>
<keyword evidence="6" id="KW-0238">DNA-binding</keyword>
<dbReference type="Pfam" id="PF00808">
    <property type="entry name" value="CBFD_NFYB_HMF"/>
    <property type="match status" value="1"/>
</dbReference>
<dbReference type="InterPro" id="IPR003956">
    <property type="entry name" value="Transcrpt_fac_NFYB/HAP3_CS"/>
</dbReference>
<dbReference type="InterPro" id="IPR016073">
    <property type="entry name" value="Skp1_comp_POZ"/>
</dbReference>
<dbReference type="Gene3D" id="1.20.1310.10">
    <property type="entry name" value="Cullin Repeats"/>
    <property type="match status" value="2"/>
</dbReference>
<dbReference type="PANTHER" id="PTHR11064:SF149">
    <property type="entry name" value="OS01G0935100 PROTEIN"/>
    <property type="match status" value="1"/>
</dbReference>
<comment type="similarity">
    <text evidence="4">Belongs to the SKP1 family.</text>
</comment>
<evidence type="ECO:0000256" key="6">
    <source>
        <dbReference type="ARBA" id="ARBA00023125"/>
    </source>
</evidence>
<dbReference type="PROSITE" id="PS00685">
    <property type="entry name" value="NFYB_HAP3"/>
    <property type="match status" value="1"/>
</dbReference>
<dbReference type="InterPro" id="IPR001232">
    <property type="entry name" value="SKP1-like"/>
</dbReference>
<evidence type="ECO:0000256" key="4">
    <source>
        <dbReference type="ARBA" id="ARBA00009993"/>
    </source>
</evidence>
<feature type="domain" description="SKP1 component POZ" evidence="12">
    <location>
        <begin position="296"/>
        <end position="356"/>
    </location>
</feature>
<dbReference type="CDD" id="cd18322">
    <property type="entry name" value="BTB_POZ_SKP1"/>
    <property type="match status" value="1"/>
</dbReference>
<dbReference type="InterPro" id="IPR016072">
    <property type="entry name" value="Skp1_comp_dimer"/>
</dbReference>
<dbReference type="Pfam" id="PF03931">
    <property type="entry name" value="Skp1_POZ"/>
    <property type="match status" value="1"/>
</dbReference>
<feature type="domain" description="Transcription factor CBF/NF-Y/archaeal histone" evidence="9">
    <location>
        <begin position="20"/>
        <end position="84"/>
    </location>
</feature>
<dbReference type="InterPro" id="IPR011333">
    <property type="entry name" value="SKP1/BTB/POZ_sf"/>
</dbReference>
<dbReference type="Pfam" id="PF01466">
    <property type="entry name" value="Skp1"/>
    <property type="match status" value="1"/>
</dbReference>
<name>A0ABU6Q4L8_9FABA</name>
<dbReference type="SUPFAM" id="SSF47113">
    <property type="entry name" value="Histone-fold"/>
    <property type="match status" value="1"/>
</dbReference>
<comment type="similarity">
    <text evidence="2">Belongs to the cullin family.</text>
</comment>
<accession>A0ABU6Q4L8</accession>
<evidence type="ECO:0000313" key="14">
    <source>
        <dbReference type="Proteomes" id="UP001341840"/>
    </source>
</evidence>
<sequence length="444" mass="51333">MDEIGGSSSGEGSMKEQDRLLPIANVGRIMKQILPQNAKVSKEAKETMQECVSEFISFVTSEASDKCRKERRKTVNGDDICWALASLGFDDYALPIRRYLQRYRELDEQKSEDEISKLLYIQYKNAIEDYINSKVLPSLRRKKDELLLRELLRRWSNHKTMTFWFLRFFHYLDRYYLPRFGHPSTEETSLLSFFDLVFDDEMNKQVGDAILSMIAKERVGEKVDWELINNIVAIHLQIGNRSTKSYTQGFVERLVKDNAAFYSDAVSNWIATSSFKFNTPKEEKLHNENPIVLSKRIKLVSSDGGAFEVDYEVAFMSQTIEDLIKADPAAASDEISISVVSSKTLKKVIEYCKKHTEYESSSNSITKEEWDAEFLKVDQPEKLFDLVLASNYLNIKSLQNLVSNQIGKMMLGKSPSEIRKIFNINEQLTPQEQEKENRYNQKSI</sequence>